<dbReference type="AlphaFoldDB" id="A0A1I4SXI5"/>
<proteinExistence type="predicted"/>
<feature type="transmembrane region" description="Helical" evidence="1">
    <location>
        <begin position="12"/>
        <end position="33"/>
    </location>
</feature>
<keyword evidence="1" id="KW-1133">Transmembrane helix</keyword>
<dbReference type="EMBL" id="FOUJ01000004">
    <property type="protein sequence ID" value="SFM69238.1"/>
    <property type="molecule type" value="Genomic_DNA"/>
</dbReference>
<evidence type="ECO:0000313" key="2">
    <source>
        <dbReference type="EMBL" id="SFM69238.1"/>
    </source>
</evidence>
<evidence type="ECO:0000313" key="3">
    <source>
        <dbReference type="Proteomes" id="UP000198535"/>
    </source>
</evidence>
<reference evidence="3" key="1">
    <citation type="submission" date="2016-10" db="EMBL/GenBank/DDBJ databases">
        <authorList>
            <person name="Varghese N."/>
            <person name="Submissions S."/>
        </authorList>
    </citation>
    <scope>NUCLEOTIDE SEQUENCE [LARGE SCALE GENOMIC DNA]</scope>
    <source>
        <strain evidence="3">Mob M</strain>
    </source>
</reference>
<sequence>MNNTKRIPEKLWLYVMGSFIILLYLFFLFSYPAPDAEGLVTTLFVALIYLVFISGLITLWLMAVHQMWYSDSTVLKVLAVVVGGLPAVLVVIFIQFVHENVILERKVS</sequence>
<dbReference type="Proteomes" id="UP000198535">
    <property type="component" value="Unassembled WGS sequence"/>
</dbReference>
<gene>
    <name evidence="2" type="ORF">SAMN04488696_2072</name>
</gene>
<protein>
    <submittedName>
        <fullName evidence="2">Uncharacterized protein</fullName>
    </submittedName>
</protein>
<accession>A0A1I4SXI5</accession>
<keyword evidence="1" id="KW-0472">Membrane</keyword>
<feature type="transmembrane region" description="Helical" evidence="1">
    <location>
        <begin position="74"/>
        <end position="98"/>
    </location>
</feature>
<keyword evidence="3" id="KW-1185">Reference proteome</keyword>
<keyword evidence="1" id="KW-0812">Transmembrane</keyword>
<evidence type="ECO:0000256" key="1">
    <source>
        <dbReference type="SAM" id="Phobius"/>
    </source>
</evidence>
<dbReference type="RefSeq" id="WP_091936627.1">
    <property type="nucleotide sequence ID" value="NZ_FOUJ01000004.1"/>
</dbReference>
<feature type="transmembrane region" description="Helical" evidence="1">
    <location>
        <begin position="39"/>
        <end position="62"/>
    </location>
</feature>
<name>A0A1I4SXI5_9EURY</name>
<dbReference type="STRING" id="487685.SAMN04488696_2072"/>
<organism evidence="2 3">
    <name type="scientific">Methanolobus profundi</name>
    <dbReference type="NCBI Taxonomy" id="487685"/>
    <lineage>
        <taxon>Archaea</taxon>
        <taxon>Methanobacteriati</taxon>
        <taxon>Methanobacteriota</taxon>
        <taxon>Stenosarchaea group</taxon>
        <taxon>Methanomicrobia</taxon>
        <taxon>Methanosarcinales</taxon>
        <taxon>Methanosarcinaceae</taxon>
        <taxon>Methanolobus</taxon>
    </lineage>
</organism>